<keyword evidence="1" id="KW-0175">Coiled coil</keyword>
<comment type="caution">
    <text evidence="2">The sequence shown here is derived from an EMBL/GenBank/DDBJ whole genome shotgun (WGS) entry which is preliminary data.</text>
</comment>
<proteinExistence type="predicted"/>
<accession>A0A0F9G365</accession>
<reference evidence="2" key="1">
    <citation type="journal article" date="2015" name="Nature">
        <title>Complex archaea that bridge the gap between prokaryotes and eukaryotes.</title>
        <authorList>
            <person name="Spang A."/>
            <person name="Saw J.H."/>
            <person name="Jorgensen S.L."/>
            <person name="Zaremba-Niedzwiedzka K."/>
            <person name="Martijn J."/>
            <person name="Lind A.E."/>
            <person name="van Eijk R."/>
            <person name="Schleper C."/>
            <person name="Guy L."/>
            <person name="Ettema T.J."/>
        </authorList>
    </citation>
    <scope>NUCLEOTIDE SEQUENCE</scope>
</reference>
<dbReference type="EMBL" id="LAZR01027975">
    <property type="protein sequence ID" value="KKL64015.1"/>
    <property type="molecule type" value="Genomic_DNA"/>
</dbReference>
<protein>
    <submittedName>
        <fullName evidence="2">Uncharacterized protein</fullName>
    </submittedName>
</protein>
<evidence type="ECO:0000256" key="1">
    <source>
        <dbReference type="SAM" id="Coils"/>
    </source>
</evidence>
<feature type="coiled-coil region" evidence="1">
    <location>
        <begin position="74"/>
        <end position="125"/>
    </location>
</feature>
<gene>
    <name evidence="2" type="ORF">LCGC14_2169330</name>
</gene>
<evidence type="ECO:0000313" key="2">
    <source>
        <dbReference type="EMBL" id="KKL64015.1"/>
    </source>
</evidence>
<sequence length="167" mass="19621">MESKKIKIKLAKVFDPKLEYEGSGLSKEQEITILEFLYENDTYFAESLNNSDMMLIAKNIKDDFPIFSGNLSIFFEYKKEIEALKSHVKEAENEIKNILEERQVFKEKNEELNQAVESLQEIESNYYDLTKDQQEKINSITKEIIKLKLKNGEELLQEEKELLINSL</sequence>
<name>A0A0F9G365_9ZZZZ</name>
<organism evidence="2">
    <name type="scientific">marine sediment metagenome</name>
    <dbReference type="NCBI Taxonomy" id="412755"/>
    <lineage>
        <taxon>unclassified sequences</taxon>
        <taxon>metagenomes</taxon>
        <taxon>ecological metagenomes</taxon>
    </lineage>
</organism>
<dbReference type="AlphaFoldDB" id="A0A0F9G365"/>